<accession>A0A1B7KTG4</accession>
<proteinExistence type="predicted"/>
<gene>
    <name evidence="2" type="ORF">A7K69_05020</name>
</gene>
<dbReference type="OrthoDB" id="2476294at2"/>
<organism evidence="2 3">
    <name type="scientific">Parageobacillus thermoglucosidasius</name>
    <name type="common">Geobacillus thermoglucosidasius</name>
    <dbReference type="NCBI Taxonomy" id="1426"/>
    <lineage>
        <taxon>Bacteria</taxon>
        <taxon>Bacillati</taxon>
        <taxon>Bacillota</taxon>
        <taxon>Bacilli</taxon>
        <taxon>Bacillales</taxon>
        <taxon>Anoxybacillaceae</taxon>
        <taxon>Parageobacillus</taxon>
    </lineage>
</organism>
<evidence type="ECO:0000313" key="3">
    <source>
        <dbReference type="Proteomes" id="UP000078290"/>
    </source>
</evidence>
<feature type="region of interest" description="Disordered" evidence="1">
    <location>
        <begin position="49"/>
        <end position="81"/>
    </location>
</feature>
<sequence length="81" mass="9405">MDMKLVELQIALPKTYDAGKIQHDVHYYPQLAQSQLAETTKKQMERARRKVTEKRTSANVSREQNKQHVHPYKGKTIDIVG</sequence>
<dbReference type="RefSeq" id="WP_064551010.1">
    <property type="nucleotide sequence ID" value="NZ_LXMA01000012.1"/>
</dbReference>
<dbReference type="Proteomes" id="UP000078290">
    <property type="component" value="Unassembled WGS sequence"/>
</dbReference>
<protein>
    <submittedName>
        <fullName evidence="2">Uncharacterized protein</fullName>
    </submittedName>
</protein>
<name>A0A1B7KTG4_PARTM</name>
<evidence type="ECO:0000256" key="1">
    <source>
        <dbReference type="SAM" id="MobiDB-lite"/>
    </source>
</evidence>
<dbReference type="EMBL" id="LXMA01000012">
    <property type="protein sequence ID" value="OAT73346.1"/>
    <property type="molecule type" value="Genomic_DNA"/>
</dbReference>
<reference evidence="3" key="1">
    <citation type="submission" date="2016-05" db="EMBL/GenBank/DDBJ databases">
        <authorList>
            <person name="Wang W."/>
            <person name="Zhu L."/>
        </authorList>
    </citation>
    <scope>NUCLEOTIDE SEQUENCE [LARGE SCALE GENOMIC DNA]</scope>
    <source>
        <strain evidence="3">W-2</strain>
    </source>
</reference>
<comment type="caution">
    <text evidence="2">The sequence shown here is derived from an EMBL/GenBank/DDBJ whole genome shotgun (WGS) entry which is preliminary data.</text>
</comment>
<evidence type="ECO:0000313" key="2">
    <source>
        <dbReference type="EMBL" id="OAT73346.1"/>
    </source>
</evidence>
<dbReference type="AlphaFoldDB" id="A0A1B7KTG4"/>